<sequence length="238" mass="26180">MANTTVGALHPEIVPYSSSRHIVVYPVVSCLIIYFIYGIYILIFGLSLHVLLSRKGSSRPRFYLACTIVLFALATAYVGITTWSFLRQGVIEYDYIKEQDYIGLTGFLHHDSGRTFWIGSTGLINTVMNVIADGMLIHRCFVVWGSNRIVLYTLGSVSVIVNGLDLATTIVDTVALNNLGDPKMNATFNKSIVVNNGNSIAVAAFNLLLACLTGMSIRCDDIEVHLIAFDSQEDEFGI</sequence>
<keyword evidence="1" id="KW-0472">Membrane</keyword>
<keyword evidence="3" id="KW-1185">Reference proteome</keyword>
<feature type="transmembrane region" description="Helical" evidence="1">
    <location>
        <begin position="191"/>
        <end position="212"/>
    </location>
</feature>
<name>A0ABR3EVB2_9AGAR</name>
<gene>
    <name evidence="2" type="ORF">V5O48_015153</name>
</gene>
<feature type="transmembrane region" description="Helical" evidence="1">
    <location>
        <begin position="62"/>
        <end position="86"/>
    </location>
</feature>
<dbReference type="Proteomes" id="UP001465976">
    <property type="component" value="Unassembled WGS sequence"/>
</dbReference>
<evidence type="ECO:0000313" key="2">
    <source>
        <dbReference type="EMBL" id="KAL0566848.1"/>
    </source>
</evidence>
<keyword evidence="1" id="KW-0812">Transmembrane</keyword>
<accession>A0ABR3EVB2</accession>
<evidence type="ECO:0000256" key="1">
    <source>
        <dbReference type="SAM" id="Phobius"/>
    </source>
</evidence>
<comment type="caution">
    <text evidence="2">The sequence shown here is derived from an EMBL/GenBank/DDBJ whole genome shotgun (WGS) entry which is preliminary data.</text>
</comment>
<reference evidence="2 3" key="1">
    <citation type="submission" date="2024-02" db="EMBL/GenBank/DDBJ databases">
        <title>A draft genome for the cacao thread blight pathogen Marasmius crinis-equi.</title>
        <authorList>
            <person name="Cohen S.P."/>
            <person name="Baruah I.K."/>
            <person name="Amoako-Attah I."/>
            <person name="Bukari Y."/>
            <person name="Meinhardt L.W."/>
            <person name="Bailey B.A."/>
        </authorList>
    </citation>
    <scope>NUCLEOTIDE SEQUENCE [LARGE SCALE GENOMIC DNA]</scope>
    <source>
        <strain evidence="2 3">GH-76</strain>
    </source>
</reference>
<feature type="transmembrane region" description="Helical" evidence="1">
    <location>
        <begin position="22"/>
        <end position="50"/>
    </location>
</feature>
<feature type="transmembrane region" description="Helical" evidence="1">
    <location>
        <begin position="149"/>
        <end position="171"/>
    </location>
</feature>
<feature type="transmembrane region" description="Helical" evidence="1">
    <location>
        <begin position="116"/>
        <end position="137"/>
    </location>
</feature>
<proteinExistence type="predicted"/>
<dbReference type="EMBL" id="JBAHYK010001755">
    <property type="protein sequence ID" value="KAL0566848.1"/>
    <property type="molecule type" value="Genomic_DNA"/>
</dbReference>
<protein>
    <submittedName>
        <fullName evidence="2">Uncharacterized protein</fullName>
    </submittedName>
</protein>
<organism evidence="2 3">
    <name type="scientific">Marasmius crinis-equi</name>
    <dbReference type="NCBI Taxonomy" id="585013"/>
    <lineage>
        <taxon>Eukaryota</taxon>
        <taxon>Fungi</taxon>
        <taxon>Dikarya</taxon>
        <taxon>Basidiomycota</taxon>
        <taxon>Agaricomycotina</taxon>
        <taxon>Agaricomycetes</taxon>
        <taxon>Agaricomycetidae</taxon>
        <taxon>Agaricales</taxon>
        <taxon>Marasmiineae</taxon>
        <taxon>Marasmiaceae</taxon>
        <taxon>Marasmius</taxon>
    </lineage>
</organism>
<keyword evidence="1" id="KW-1133">Transmembrane helix</keyword>
<evidence type="ECO:0000313" key="3">
    <source>
        <dbReference type="Proteomes" id="UP001465976"/>
    </source>
</evidence>